<protein>
    <submittedName>
        <fullName evidence="7">Iron complex transport system substrate-binding protein</fullName>
    </submittedName>
</protein>
<dbReference type="PANTHER" id="PTHR30532:SF29">
    <property type="entry name" value="FE(3+) DICITRATE-BINDING PERIPLASMIC PROTEIN"/>
    <property type="match status" value="1"/>
</dbReference>
<dbReference type="PROSITE" id="PS50983">
    <property type="entry name" value="FE_B12_PBP"/>
    <property type="match status" value="1"/>
</dbReference>
<sequence>MNIKKFKVLIVTCMAFVFSIMAIGCSKSSISDEKSDDTSKTRIVQTVKGDIEVPANPKRIIINYFQGDLLALGVKPMASSFMEGETAFEEELKDVTKIEKWEPEELMALDPDLIIVISEEDYKKFHKIAPTIFIPFTEITAEERLTLIGEVVGKQDEAKKVLSDFDKKIEDGKKKLEKAGVMDKTFTLLENNSGKIWVFGNRWGRGGEIFYDYLDLKAPDVIEKDIIDGEDQYIELSLEALPEYCGDYIIKSVWAKEDNLKDNGLWNNIKAVKEGRVITTSAELYYYMDIYSMNAQLDIFVDDILKLTNK</sequence>
<evidence type="ECO:0000313" key="7">
    <source>
        <dbReference type="EMBL" id="MBP1855525.1"/>
    </source>
</evidence>
<comment type="caution">
    <text evidence="7">The sequence shown here is derived from an EMBL/GenBank/DDBJ whole genome shotgun (WGS) entry which is preliminary data.</text>
</comment>
<dbReference type="PANTHER" id="PTHR30532">
    <property type="entry name" value="IRON III DICITRATE-BINDING PERIPLASMIC PROTEIN"/>
    <property type="match status" value="1"/>
</dbReference>
<dbReference type="EMBL" id="JAGGJX010000003">
    <property type="protein sequence ID" value="MBP1855525.1"/>
    <property type="molecule type" value="Genomic_DNA"/>
</dbReference>
<proteinExistence type="inferred from homology"/>
<evidence type="ECO:0000256" key="5">
    <source>
        <dbReference type="SAM" id="SignalP"/>
    </source>
</evidence>
<keyword evidence="8" id="KW-1185">Reference proteome</keyword>
<dbReference type="Gene3D" id="3.40.50.1980">
    <property type="entry name" value="Nitrogenase molybdenum iron protein domain"/>
    <property type="match status" value="2"/>
</dbReference>
<evidence type="ECO:0000256" key="1">
    <source>
        <dbReference type="ARBA" id="ARBA00004196"/>
    </source>
</evidence>
<feature type="signal peptide" evidence="5">
    <location>
        <begin position="1"/>
        <end position="22"/>
    </location>
</feature>
<organism evidence="7 8">
    <name type="scientific">Metaclostridioides mangenotii</name>
    <dbReference type="NCBI Taxonomy" id="1540"/>
    <lineage>
        <taxon>Bacteria</taxon>
        <taxon>Bacillati</taxon>
        <taxon>Bacillota</taxon>
        <taxon>Clostridia</taxon>
        <taxon>Peptostreptococcales</taxon>
        <taxon>Peptostreptococcaceae</taxon>
        <taxon>Metaclostridioides</taxon>
    </lineage>
</organism>
<evidence type="ECO:0000256" key="3">
    <source>
        <dbReference type="ARBA" id="ARBA00022448"/>
    </source>
</evidence>
<evidence type="ECO:0000259" key="6">
    <source>
        <dbReference type="PROSITE" id="PS50983"/>
    </source>
</evidence>
<dbReference type="SUPFAM" id="SSF53807">
    <property type="entry name" value="Helical backbone' metal receptor"/>
    <property type="match status" value="1"/>
</dbReference>
<dbReference type="InterPro" id="IPR051313">
    <property type="entry name" value="Bact_iron-sidero_bind"/>
</dbReference>
<keyword evidence="3" id="KW-0813">Transport</keyword>
<evidence type="ECO:0000313" key="8">
    <source>
        <dbReference type="Proteomes" id="UP000767291"/>
    </source>
</evidence>
<comment type="similarity">
    <text evidence="2">Belongs to the bacterial solute-binding protein 8 family.</text>
</comment>
<feature type="chain" id="PRO_5046230124" evidence="5">
    <location>
        <begin position="23"/>
        <end position="310"/>
    </location>
</feature>
<accession>A0ABS4EC58</accession>
<dbReference type="InterPro" id="IPR002491">
    <property type="entry name" value="ABC_transptr_periplasmic_BD"/>
</dbReference>
<dbReference type="Proteomes" id="UP000767291">
    <property type="component" value="Unassembled WGS sequence"/>
</dbReference>
<dbReference type="RefSeq" id="WP_209456947.1">
    <property type="nucleotide sequence ID" value="NZ_BAAACS010000011.1"/>
</dbReference>
<gene>
    <name evidence="7" type="ORF">J2Z43_001920</name>
</gene>
<name>A0ABS4EC58_9FIRM</name>
<reference evidence="7 8" key="1">
    <citation type="submission" date="2021-03" db="EMBL/GenBank/DDBJ databases">
        <title>Genomic Encyclopedia of Type Strains, Phase IV (KMG-IV): sequencing the most valuable type-strain genomes for metagenomic binning, comparative biology and taxonomic classification.</title>
        <authorList>
            <person name="Goeker M."/>
        </authorList>
    </citation>
    <scope>NUCLEOTIDE SEQUENCE [LARGE SCALE GENOMIC DNA]</scope>
    <source>
        <strain evidence="7 8">DSM 1289</strain>
    </source>
</reference>
<dbReference type="PROSITE" id="PS51257">
    <property type="entry name" value="PROKAR_LIPOPROTEIN"/>
    <property type="match status" value="1"/>
</dbReference>
<evidence type="ECO:0000256" key="2">
    <source>
        <dbReference type="ARBA" id="ARBA00008814"/>
    </source>
</evidence>
<evidence type="ECO:0000256" key="4">
    <source>
        <dbReference type="ARBA" id="ARBA00022729"/>
    </source>
</evidence>
<keyword evidence="4 5" id="KW-0732">Signal</keyword>
<feature type="domain" description="Fe/B12 periplasmic-binding" evidence="6">
    <location>
        <begin position="57"/>
        <end position="310"/>
    </location>
</feature>
<dbReference type="Pfam" id="PF01497">
    <property type="entry name" value="Peripla_BP_2"/>
    <property type="match status" value="1"/>
</dbReference>
<comment type="subcellular location">
    <subcellularLocation>
        <location evidence="1">Cell envelope</location>
    </subcellularLocation>
</comment>